<evidence type="ECO:0000259" key="4">
    <source>
        <dbReference type="Pfam" id="PF03167"/>
    </source>
</evidence>
<reference evidence="5 6" key="1">
    <citation type="submission" date="2020-08" db="EMBL/GenBank/DDBJ databases">
        <authorList>
            <person name="Mo P."/>
        </authorList>
    </citation>
    <scope>NUCLEOTIDE SEQUENCE [LARGE SCALE GENOMIC DNA]</scope>
    <source>
        <strain evidence="5 6">CGMCC 4.1532</strain>
    </source>
</reference>
<evidence type="ECO:0000256" key="1">
    <source>
        <dbReference type="ARBA" id="ARBA00022763"/>
    </source>
</evidence>
<dbReference type="PANTHER" id="PTHR12159:SF9">
    <property type="entry name" value="G_T MISMATCH-SPECIFIC THYMINE DNA GLYCOSYLASE"/>
    <property type="match status" value="1"/>
</dbReference>
<keyword evidence="2 5" id="KW-0378">Hydrolase</keyword>
<evidence type="ECO:0000313" key="5">
    <source>
        <dbReference type="EMBL" id="QNG52400.1"/>
    </source>
</evidence>
<dbReference type="Pfam" id="PF03167">
    <property type="entry name" value="UDG"/>
    <property type="match status" value="1"/>
</dbReference>
<accession>A0A7G7MHY9</accession>
<dbReference type="EC" id="3.2.2.28" evidence="5"/>
<dbReference type="PANTHER" id="PTHR12159">
    <property type="entry name" value="G/T AND G/U MISMATCH-SPECIFIC DNA GLYCOSYLASE"/>
    <property type="match status" value="1"/>
</dbReference>
<dbReference type="KEGG" id="ppel:H6H00_30990"/>
<evidence type="ECO:0000256" key="3">
    <source>
        <dbReference type="ARBA" id="ARBA00023204"/>
    </source>
</evidence>
<dbReference type="InterPro" id="IPR005122">
    <property type="entry name" value="Uracil-DNA_glycosylase-like"/>
</dbReference>
<organism evidence="5 6">
    <name type="scientific">Pseudonocardia petroleophila</name>
    <dbReference type="NCBI Taxonomy" id="37331"/>
    <lineage>
        <taxon>Bacteria</taxon>
        <taxon>Bacillati</taxon>
        <taxon>Actinomycetota</taxon>
        <taxon>Actinomycetes</taxon>
        <taxon>Pseudonocardiales</taxon>
        <taxon>Pseudonocardiaceae</taxon>
        <taxon>Pseudonocardia</taxon>
    </lineage>
</organism>
<protein>
    <submittedName>
        <fullName evidence="5">G/U mismatch-specific DNA glycosylase</fullName>
        <ecNumber evidence="5">3.2.2.28</ecNumber>
    </submittedName>
</protein>
<dbReference type="GO" id="GO:0006285">
    <property type="term" value="P:base-excision repair, AP site formation"/>
    <property type="evidence" value="ECO:0007669"/>
    <property type="project" value="InterPro"/>
</dbReference>
<evidence type="ECO:0000313" key="6">
    <source>
        <dbReference type="Proteomes" id="UP000515728"/>
    </source>
</evidence>
<dbReference type="CDD" id="cd10028">
    <property type="entry name" value="UDG-F2_TDG_MUG"/>
    <property type="match status" value="1"/>
</dbReference>
<feature type="domain" description="Uracil-DNA glycosylase-like" evidence="4">
    <location>
        <begin position="61"/>
        <end position="203"/>
    </location>
</feature>
<dbReference type="NCBIfam" id="NF007570">
    <property type="entry name" value="PRK10201.1"/>
    <property type="match status" value="1"/>
</dbReference>
<keyword evidence="3" id="KW-0234">DNA repair</keyword>
<dbReference type="AlphaFoldDB" id="A0A7G7MHY9"/>
<dbReference type="SUPFAM" id="SSF52141">
    <property type="entry name" value="Uracil-DNA glycosylase-like"/>
    <property type="match status" value="1"/>
</dbReference>
<gene>
    <name evidence="5" type="primary">mug</name>
    <name evidence="5" type="ORF">H6H00_30990</name>
</gene>
<keyword evidence="1" id="KW-0227">DNA damage</keyword>
<proteinExistence type="predicted"/>
<keyword evidence="5" id="KW-0326">Glycosidase</keyword>
<dbReference type="GO" id="GO:0008263">
    <property type="term" value="F:pyrimidine-specific mismatch base pair DNA N-glycosylase activity"/>
    <property type="evidence" value="ECO:0007669"/>
    <property type="project" value="TreeGrafter"/>
</dbReference>
<dbReference type="Proteomes" id="UP000515728">
    <property type="component" value="Chromosome"/>
</dbReference>
<dbReference type="InterPro" id="IPR015637">
    <property type="entry name" value="MUG/TDG"/>
</dbReference>
<dbReference type="EMBL" id="CP060131">
    <property type="protein sequence ID" value="QNG52400.1"/>
    <property type="molecule type" value="Genomic_DNA"/>
</dbReference>
<sequence>MAATGLASIGLTGGITGRSTGAILHQYRHDRGVTRRRLPGPAELEAARTRTIRDVLPGPDDPPLRVLFSGINPGLVSAATGHHFARPGNRFWPVLHRSGFTPRQLAPAEQGELAALGLGVTNLVARATARADELTAAETVAGGKRLRALVAEHRPAWLAVVGVTAYRTAFGVRGAAIGRQDEAWGGTRVWVLPNPSGLNAHWTVEAMAGEFARLRAAT</sequence>
<dbReference type="GO" id="GO:0004844">
    <property type="term" value="F:uracil DNA N-glycosylase activity"/>
    <property type="evidence" value="ECO:0007669"/>
    <property type="project" value="TreeGrafter"/>
</dbReference>
<keyword evidence="6" id="KW-1185">Reference proteome</keyword>
<evidence type="ECO:0000256" key="2">
    <source>
        <dbReference type="ARBA" id="ARBA00022801"/>
    </source>
</evidence>
<dbReference type="Gene3D" id="3.40.470.10">
    <property type="entry name" value="Uracil-DNA glycosylase-like domain"/>
    <property type="match status" value="1"/>
</dbReference>
<name>A0A7G7MHY9_9PSEU</name>
<dbReference type="InterPro" id="IPR036895">
    <property type="entry name" value="Uracil-DNA_glycosylase-like_sf"/>
</dbReference>